<evidence type="ECO:0000313" key="3">
    <source>
        <dbReference type="Proteomes" id="UP001338582"/>
    </source>
</evidence>
<keyword evidence="3" id="KW-1185">Reference proteome</keyword>
<name>A0AAX4H2Z0_9ASCO</name>
<reference evidence="2 3" key="1">
    <citation type="submission" date="2023-10" db="EMBL/GenBank/DDBJ databases">
        <title>Draft Genome Sequence of Candida saopaulonensis from a very Premature Infant with Sepsis.</title>
        <authorList>
            <person name="Ning Y."/>
            <person name="Dai R."/>
            <person name="Xiao M."/>
            <person name="Xu Y."/>
            <person name="Yan Q."/>
            <person name="Zhang L."/>
        </authorList>
    </citation>
    <scope>NUCLEOTIDE SEQUENCE [LARGE SCALE GENOMIC DNA]</scope>
    <source>
        <strain evidence="2 3">19XY460</strain>
    </source>
</reference>
<feature type="compositionally biased region" description="Basic and acidic residues" evidence="1">
    <location>
        <begin position="28"/>
        <end position="39"/>
    </location>
</feature>
<dbReference type="GeneID" id="88171232"/>
<dbReference type="AlphaFoldDB" id="A0AAX4H2Z0"/>
<gene>
    <name evidence="2" type="ORF">PUMCH_000163</name>
</gene>
<proteinExistence type="predicted"/>
<evidence type="ECO:0000313" key="2">
    <source>
        <dbReference type="EMBL" id="WPK22940.1"/>
    </source>
</evidence>
<dbReference type="KEGG" id="asau:88171232"/>
<dbReference type="Proteomes" id="UP001338582">
    <property type="component" value="Chromosome 1"/>
</dbReference>
<evidence type="ECO:0000256" key="1">
    <source>
        <dbReference type="SAM" id="MobiDB-lite"/>
    </source>
</evidence>
<protein>
    <submittedName>
        <fullName evidence="2">Uncharacterized protein</fullName>
    </submittedName>
</protein>
<dbReference type="RefSeq" id="XP_062875327.1">
    <property type="nucleotide sequence ID" value="XM_063019257.1"/>
</dbReference>
<organism evidence="2 3">
    <name type="scientific">Australozyma saopauloensis</name>
    <dbReference type="NCBI Taxonomy" id="291208"/>
    <lineage>
        <taxon>Eukaryota</taxon>
        <taxon>Fungi</taxon>
        <taxon>Dikarya</taxon>
        <taxon>Ascomycota</taxon>
        <taxon>Saccharomycotina</taxon>
        <taxon>Pichiomycetes</taxon>
        <taxon>Metschnikowiaceae</taxon>
        <taxon>Australozyma</taxon>
    </lineage>
</organism>
<feature type="region of interest" description="Disordered" evidence="1">
    <location>
        <begin position="1"/>
        <end position="39"/>
    </location>
</feature>
<feature type="region of interest" description="Disordered" evidence="1">
    <location>
        <begin position="88"/>
        <end position="107"/>
    </location>
</feature>
<dbReference type="EMBL" id="CP138894">
    <property type="protein sequence ID" value="WPK22940.1"/>
    <property type="molecule type" value="Genomic_DNA"/>
</dbReference>
<sequence length="478" mass="53953">MSAHSGQDEDWSIISSSSDLEDDLSSSYHRDANHHDFGEEGLRGLDKSLDKSQTQSVSYVYEGNTWVRKDKSFPDLSLHTITTQTGVDHAAQEGNSPQSAQSVLSGDCSESVNLEGRDSNFGGNTNCGGIKGKDAHGACVVRNTSSCNLFSRVDSAVRFVSAWYFDLTLGAILRRLHVMKRTCGNDSKTQNCTVKRTSQKVINGTIDVLEFASQFKEIWLYQTMLVFVTILAFFQIHLKVTSPKEPDSMFTQIQSWVNYPAWQNVYEKAMYEDGPVSHSFFGFSTAGPKRLRVLRYYDLARQECAPLINKALGLSSRIMHHAQGVWPQVKQMVVDHWPQNPHIQERLLILRKALYHYTKLSKSAAANFWAQHLPFVYHLRDELMSQATRMFKLSCLTANAILKDGKIYSSRAISSVKAWGSSNMGKASFFDFNSFRDRFGQENNAVMLPLNRFKQSPGYTFLARAYQSLTEKVVCAFK</sequence>
<accession>A0AAX4H2Z0</accession>
<feature type="compositionally biased region" description="Polar residues" evidence="1">
    <location>
        <begin position="93"/>
        <end position="107"/>
    </location>
</feature>